<evidence type="ECO:0000256" key="4">
    <source>
        <dbReference type="ARBA" id="ARBA00022857"/>
    </source>
</evidence>
<dbReference type="InterPro" id="IPR017437">
    <property type="entry name" value="ATP-NAD_kinase_PpnK-typ_C"/>
</dbReference>
<reference evidence="7" key="1">
    <citation type="submission" date="2022-07" db="EMBL/GenBank/DDBJ databases">
        <title>Phylogenomic reconstructions and comparative analyses of Kickxellomycotina fungi.</title>
        <authorList>
            <person name="Reynolds N.K."/>
            <person name="Stajich J.E."/>
            <person name="Barry K."/>
            <person name="Grigoriev I.V."/>
            <person name="Crous P."/>
            <person name="Smith M.E."/>
        </authorList>
    </citation>
    <scope>NUCLEOTIDE SEQUENCE</scope>
    <source>
        <strain evidence="7">RSA 567</strain>
    </source>
</reference>
<name>A0A9W8ECB7_9FUNG</name>
<dbReference type="Pfam" id="PF01513">
    <property type="entry name" value="NAD_kinase"/>
    <property type="match status" value="1"/>
</dbReference>
<keyword evidence="3" id="KW-0418">Kinase</keyword>
<evidence type="ECO:0000313" key="7">
    <source>
        <dbReference type="EMBL" id="KAJ1978752.1"/>
    </source>
</evidence>
<dbReference type="GO" id="GO:0003951">
    <property type="term" value="F:NAD+ kinase activity"/>
    <property type="evidence" value="ECO:0007669"/>
    <property type="project" value="InterPro"/>
</dbReference>
<feature type="compositionally biased region" description="Low complexity" evidence="6">
    <location>
        <begin position="19"/>
        <end position="65"/>
    </location>
</feature>
<organism evidence="7 8">
    <name type="scientific">Dimargaris verticillata</name>
    <dbReference type="NCBI Taxonomy" id="2761393"/>
    <lineage>
        <taxon>Eukaryota</taxon>
        <taxon>Fungi</taxon>
        <taxon>Fungi incertae sedis</taxon>
        <taxon>Zoopagomycota</taxon>
        <taxon>Kickxellomycotina</taxon>
        <taxon>Dimargaritomycetes</taxon>
        <taxon>Dimargaritales</taxon>
        <taxon>Dimargaritaceae</taxon>
        <taxon>Dimargaris</taxon>
    </lineage>
</organism>
<dbReference type="EMBL" id="JANBQB010000258">
    <property type="protein sequence ID" value="KAJ1978752.1"/>
    <property type="molecule type" value="Genomic_DNA"/>
</dbReference>
<evidence type="ECO:0000256" key="3">
    <source>
        <dbReference type="ARBA" id="ARBA00022777"/>
    </source>
</evidence>
<feature type="region of interest" description="Disordered" evidence="6">
    <location>
        <begin position="88"/>
        <end position="140"/>
    </location>
</feature>
<dbReference type="InterPro" id="IPR002504">
    <property type="entry name" value="NADK"/>
</dbReference>
<keyword evidence="8" id="KW-1185">Reference proteome</keyword>
<evidence type="ECO:0000256" key="1">
    <source>
        <dbReference type="ARBA" id="ARBA00010995"/>
    </source>
</evidence>
<gene>
    <name evidence="7" type="ORF">H4R34_003090</name>
</gene>
<dbReference type="SUPFAM" id="SSF111331">
    <property type="entry name" value="NAD kinase/diacylglycerol kinase-like"/>
    <property type="match status" value="1"/>
</dbReference>
<dbReference type="Proteomes" id="UP001151582">
    <property type="component" value="Unassembled WGS sequence"/>
</dbReference>
<sequence length="612" mass="66800">MPSPPAQSSPLDDDQPFTSVHPPSSPELVSVPSSASSVASYALGPPTLPTLGETTGRARDTAATTPSPPCSVNEAPATAGMSVCPNLATAAPADQPTPRSGSPRPLCNQASGNGAGPGHRRHASTGGNGDTAATVSQSPRMAQGLVETAVGVRELSRKIGRARVKLPRCKRVLIVTKLQDRDLVEKCRDLALWLIQTPMYDGDQLGLTVYVDAKFAKSKTFDYLQLVEQYPHCRDKLLFWTPELCNDRPNMFDFVLTLGGDGTVLYTSWLFQTIVPAVIPFHMGSLGFLTCFDFANAASLIKEAIVNGIRVNLRMRFTCVVYRTRQNVADGIPGTPPLTDTQDPAALADNVQRLDLGDTENLVHNDQADGAIDNWDYASAPAYSTTLYGRSVTSSSVESPRPVQGASERFSSCFHDPYVECHDVDQEETSEDQEMSPRQLDERRTPLVKGETFQILNELTVDRGPSPYMSVLELFGDRHHLTTVQADGLTIATPTGSTAYSLAAGGSLVHPEIPAILITPNCPHTLSFRPMLLPDSMELVVAVPYSSRNSAWASFDGRHRIELRRGDHIRITASNFPFPTVCYPGHTTSNDWFESLNRCLYWNHRARQKEFS</sequence>
<dbReference type="Pfam" id="PF20143">
    <property type="entry name" value="NAD_kinase_C"/>
    <property type="match status" value="1"/>
</dbReference>
<dbReference type="InterPro" id="IPR016064">
    <property type="entry name" value="NAD/diacylglycerol_kinase_sf"/>
</dbReference>
<dbReference type="GO" id="GO:0006741">
    <property type="term" value="P:NADP+ biosynthetic process"/>
    <property type="evidence" value="ECO:0007669"/>
    <property type="project" value="InterPro"/>
</dbReference>
<dbReference type="Gene3D" id="2.60.200.30">
    <property type="entry name" value="Probable inorganic polyphosphate/atp-NAD kinase, domain 2"/>
    <property type="match status" value="1"/>
</dbReference>
<dbReference type="OrthoDB" id="24581at2759"/>
<evidence type="ECO:0000256" key="5">
    <source>
        <dbReference type="ARBA" id="ARBA00023027"/>
    </source>
</evidence>
<comment type="similarity">
    <text evidence="1">Belongs to the NAD kinase family.</text>
</comment>
<evidence type="ECO:0008006" key="9">
    <source>
        <dbReference type="Google" id="ProtNLM"/>
    </source>
</evidence>
<dbReference type="PANTHER" id="PTHR20275:SF0">
    <property type="entry name" value="NAD KINASE"/>
    <property type="match status" value="1"/>
</dbReference>
<keyword evidence="5" id="KW-0520">NAD</keyword>
<proteinExistence type="inferred from homology"/>
<accession>A0A9W8ECB7</accession>
<feature type="region of interest" description="Disordered" evidence="6">
    <location>
        <begin position="1"/>
        <end position="74"/>
    </location>
</feature>
<dbReference type="InterPro" id="IPR017438">
    <property type="entry name" value="ATP-NAD_kinase_N"/>
</dbReference>
<dbReference type="Gene3D" id="3.40.50.10330">
    <property type="entry name" value="Probable inorganic polyphosphate/atp-NAD kinase, domain 1"/>
    <property type="match status" value="2"/>
</dbReference>
<dbReference type="PANTHER" id="PTHR20275">
    <property type="entry name" value="NAD KINASE"/>
    <property type="match status" value="1"/>
</dbReference>
<dbReference type="GO" id="GO:0019674">
    <property type="term" value="P:NAD+ metabolic process"/>
    <property type="evidence" value="ECO:0007669"/>
    <property type="project" value="InterPro"/>
</dbReference>
<protein>
    <recommendedName>
        <fullName evidence="9">ATP-NAD kinase-like domain-containing protein</fullName>
    </recommendedName>
</protein>
<evidence type="ECO:0000256" key="6">
    <source>
        <dbReference type="SAM" id="MobiDB-lite"/>
    </source>
</evidence>
<feature type="compositionally biased region" description="Polar residues" evidence="6">
    <location>
        <begin position="131"/>
        <end position="140"/>
    </location>
</feature>
<evidence type="ECO:0000256" key="2">
    <source>
        <dbReference type="ARBA" id="ARBA00022679"/>
    </source>
</evidence>
<evidence type="ECO:0000313" key="8">
    <source>
        <dbReference type="Proteomes" id="UP001151582"/>
    </source>
</evidence>
<comment type="caution">
    <text evidence="7">The sequence shown here is derived from an EMBL/GenBank/DDBJ whole genome shotgun (WGS) entry which is preliminary data.</text>
</comment>
<keyword evidence="4" id="KW-0521">NADP</keyword>
<dbReference type="AlphaFoldDB" id="A0A9W8ECB7"/>
<dbReference type="HAMAP" id="MF_00361">
    <property type="entry name" value="NAD_kinase"/>
    <property type="match status" value="1"/>
</dbReference>
<keyword evidence="2" id="KW-0808">Transferase</keyword>